<dbReference type="OrthoDB" id="9930022at2759"/>
<dbReference type="PANTHER" id="PTHR45033:SF2">
    <property type="entry name" value="ZINC-TYPE ALCOHOL DEHYDROGENASE-LIKE PROTEIN C1773.06C"/>
    <property type="match status" value="1"/>
</dbReference>
<reference evidence="2 3" key="1">
    <citation type="journal article" date="2015" name="Sci. Rep.">
        <title>Chromosome-level genome map provides insights into diverse defense mechanisms in the medicinal fungus Ganoderma sinense.</title>
        <authorList>
            <person name="Zhu Y."/>
            <person name="Xu J."/>
            <person name="Sun C."/>
            <person name="Zhou S."/>
            <person name="Xu H."/>
            <person name="Nelson D.R."/>
            <person name="Qian J."/>
            <person name="Song J."/>
            <person name="Luo H."/>
            <person name="Xiang L."/>
            <person name="Li Y."/>
            <person name="Xu Z."/>
            <person name="Ji A."/>
            <person name="Wang L."/>
            <person name="Lu S."/>
            <person name="Hayward A."/>
            <person name="Sun W."/>
            <person name="Li X."/>
            <person name="Schwartz D.C."/>
            <person name="Wang Y."/>
            <person name="Chen S."/>
        </authorList>
    </citation>
    <scope>NUCLEOTIDE SEQUENCE [LARGE SCALE GENOMIC DNA]</scope>
    <source>
        <strain evidence="2 3">ZZ0214-1</strain>
    </source>
</reference>
<dbReference type="STRING" id="1077348.A0A2G8RWI5"/>
<evidence type="ECO:0000313" key="3">
    <source>
        <dbReference type="Proteomes" id="UP000230002"/>
    </source>
</evidence>
<dbReference type="AlphaFoldDB" id="A0A2G8RWI5"/>
<dbReference type="SMART" id="SM00829">
    <property type="entry name" value="PKS_ER"/>
    <property type="match status" value="1"/>
</dbReference>
<name>A0A2G8RWI5_9APHY</name>
<dbReference type="GO" id="GO:0016491">
    <property type="term" value="F:oxidoreductase activity"/>
    <property type="evidence" value="ECO:0007669"/>
    <property type="project" value="InterPro"/>
</dbReference>
<dbReference type="Pfam" id="PF08240">
    <property type="entry name" value="ADH_N"/>
    <property type="match status" value="1"/>
</dbReference>
<keyword evidence="3" id="KW-1185">Reference proteome</keyword>
<dbReference type="InterPro" id="IPR052711">
    <property type="entry name" value="Zinc_ADH-like"/>
</dbReference>
<dbReference type="InterPro" id="IPR011032">
    <property type="entry name" value="GroES-like_sf"/>
</dbReference>
<comment type="caution">
    <text evidence="2">The sequence shown here is derived from an EMBL/GenBank/DDBJ whole genome shotgun (WGS) entry which is preliminary data.</text>
</comment>
<proteinExistence type="predicted"/>
<evidence type="ECO:0000313" key="2">
    <source>
        <dbReference type="EMBL" id="PIL25844.1"/>
    </source>
</evidence>
<dbReference type="PANTHER" id="PTHR45033">
    <property type="match status" value="1"/>
</dbReference>
<dbReference type="Proteomes" id="UP000230002">
    <property type="component" value="Unassembled WGS sequence"/>
</dbReference>
<dbReference type="Gene3D" id="3.40.50.720">
    <property type="entry name" value="NAD(P)-binding Rossmann-like Domain"/>
    <property type="match status" value="1"/>
</dbReference>
<dbReference type="InterPro" id="IPR020843">
    <property type="entry name" value="ER"/>
</dbReference>
<gene>
    <name evidence="2" type="ORF">GSI_11597</name>
</gene>
<dbReference type="SUPFAM" id="SSF50129">
    <property type="entry name" value="GroES-like"/>
    <property type="match status" value="1"/>
</dbReference>
<feature type="domain" description="Enoyl reductase (ER)" evidence="1">
    <location>
        <begin position="17"/>
        <end position="342"/>
    </location>
</feature>
<dbReference type="SUPFAM" id="SSF51735">
    <property type="entry name" value="NAD(P)-binding Rossmann-fold domains"/>
    <property type="match status" value="1"/>
</dbReference>
<evidence type="ECO:0000259" key="1">
    <source>
        <dbReference type="SMART" id="SM00829"/>
    </source>
</evidence>
<dbReference type="CDD" id="cd08276">
    <property type="entry name" value="MDR7"/>
    <property type="match status" value="1"/>
</dbReference>
<accession>A0A2G8RWI5</accession>
<sequence>MSLPKTTREYRLPKVDGFHNLTLQEAPIPKLKSTEVLVKVHAVSLQYRDLIVAKGQYPLGQKENPVPGSDMAGEILAVGEDVKVWQVGERVSSNFAVDHIHGEVTAEIKATGLGAPIDGVLTEFKVLPEHALVRIPEHLSYEEASTLPCAALTAYNALLGGNPILKGGDFVLVQGTGGVSIFGLQLAVASGATVIATSSSDKKLEVARKLGAKHLINYKTTPDWEDEVLKITNGRGVDHVLEVGGPGTIIKSVKAARYGGNVSVIGFVAGAGDVSQLPVLVLSKAINMRGILIGSRTQFEDMNRLIDAVKLKPVVDKVFDFEHVRDAYEYQESQQHVGKVVVRVASN</sequence>
<dbReference type="Pfam" id="PF00107">
    <property type="entry name" value="ADH_zinc_N"/>
    <property type="match status" value="1"/>
</dbReference>
<protein>
    <recommendedName>
        <fullName evidence="1">Enoyl reductase (ER) domain-containing protein</fullName>
    </recommendedName>
</protein>
<dbReference type="InterPro" id="IPR013149">
    <property type="entry name" value="ADH-like_C"/>
</dbReference>
<organism evidence="2 3">
    <name type="scientific">Ganoderma sinense ZZ0214-1</name>
    <dbReference type="NCBI Taxonomy" id="1077348"/>
    <lineage>
        <taxon>Eukaryota</taxon>
        <taxon>Fungi</taxon>
        <taxon>Dikarya</taxon>
        <taxon>Basidiomycota</taxon>
        <taxon>Agaricomycotina</taxon>
        <taxon>Agaricomycetes</taxon>
        <taxon>Polyporales</taxon>
        <taxon>Polyporaceae</taxon>
        <taxon>Ganoderma</taxon>
    </lineage>
</organism>
<dbReference type="Gene3D" id="3.90.180.10">
    <property type="entry name" value="Medium-chain alcohol dehydrogenases, catalytic domain"/>
    <property type="match status" value="1"/>
</dbReference>
<dbReference type="InterPro" id="IPR013154">
    <property type="entry name" value="ADH-like_N"/>
</dbReference>
<dbReference type="InterPro" id="IPR036291">
    <property type="entry name" value="NAD(P)-bd_dom_sf"/>
</dbReference>
<dbReference type="EMBL" id="AYKW01000045">
    <property type="protein sequence ID" value="PIL25844.1"/>
    <property type="molecule type" value="Genomic_DNA"/>
</dbReference>